<reference evidence="5" key="2">
    <citation type="submission" date="2022-01" db="EMBL/GenBank/DDBJ databases">
        <authorList>
            <person name="Hirooka S."/>
            <person name="Miyagishima S.Y."/>
        </authorList>
    </citation>
    <scope>NUCLEOTIDE SEQUENCE</scope>
    <source>
        <strain evidence="5">NBRC 102759</strain>
    </source>
</reference>
<sequence>MSSTSSNQTQISKNTENLENGTTKAQYSSRSSSRKTATSGTMEKPPSVFLCKPRYINNLPELPFLPKMYNLEVETSQYAKYRISSLESSYKPKFETGPALGIWVDLVTPEEEQEHGEGEPLTAEEEEILSQVENSQDSKRRFSVPSWMRRTGYDEFSELKTNKNTSQPSHSNNSSSTKQQRSLLETIQDEFEAAKQVPVHPDPRKRHLKPTQVLPVFPDFENWPDKFVVLQFDSNPAEEIDNQDPQHSVEEFVENALTVAFTKSGERFLSYYIPTKDTMDNRRLQSMEEANEKNTIEDYQLLREYTFVTRPEESNRNFVFQQDDQIVRYFPVTSKLFLYRRIRRQEISQSGQHILWVHRRPFTENEEHERSEMISELNGENNNTLLENHTNTAEMIRQLEEEDE</sequence>
<dbReference type="AlphaFoldDB" id="A0A9C7UTF4"/>
<dbReference type="InterPro" id="IPR007133">
    <property type="entry name" value="RNA_pol_II-assoc_Paf1"/>
</dbReference>
<evidence type="ECO:0000256" key="3">
    <source>
        <dbReference type="ARBA" id="ARBA00023242"/>
    </source>
</evidence>
<feature type="compositionally biased region" description="Low complexity" evidence="4">
    <location>
        <begin position="22"/>
        <end position="41"/>
    </location>
</feature>
<feature type="compositionally biased region" description="Low complexity" evidence="4">
    <location>
        <begin position="164"/>
        <end position="180"/>
    </location>
</feature>
<dbReference type="Proteomes" id="UP001061958">
    <property type="component" value="Unassembled WGS sequence"/>
</dbReference>
<dbReference type="PANTHER" id="PTHR23188">
    <property type="entry name" value="RNA POLYMERASE II-ASSOCIATED FACTOR 1 HOMOLOG"/>
    <property type="match status" value="1"/>
</dbReference>
<dbReference type="EMBL" id="BQMJ01000063">
    <property type="protein sequence ID" value="GJQ15026.1"/>
    <property type="molecule type" value="Genomic_DNA"/>
</dbReference>
<feature type="region of interest" description="Disordered" evidence="4">
    <location>
        <begin position="160"/>
        <end position="182"/>
    </location>
</feature>
<feature type="region of interest" description="Disordered" evidence="4">
    <location>
        <begin position="1"/>
        <end position="47"/>
    </location>
</feature>
<dbReference type="GO" id="GO:0003682">
    <property type="term" value="F:chromatin binding"/>
    <property type="evidence" value="ECO:0007669"/>
    <property type="project" value="TreeGrafter"/>
</dbReference>
<accession>A0A9C7UTF4</accession>
<comment type="caution">
    <text evidence="5">The sequence shown here is derived from an EMBL/GenBank/DDBJ whole genome shotgun (WGS) entry which is preliminary data.</text>
</comment>
<dbReference type="Pfam" id="PF03985">
    <property type="entry name" value="Paf1"/>
    <property type="match status" value="1"/>
</dbReference>
<evidence type="ECO:0000256" key="1">
    <source>
        <dbReference type="ARBA" id="ARBA00004123"/>
    </source>
</evidence>
<evidence type="ECO:0000313" key="6">
    <source>
        <dbReference type="Proteomes" id="UP001061958"/>
    </source>
</evidence>
<proteinExistence type="inferred from homology"/>
<evidence type="ECO:0000313" key="5">
    <source>
        <dbReference type="EMBL" id="GJQ15026.1"/>
    </source>
</evidence>
<reference evidence="5" key="1">
    <citation type="journal article" date="2022" name="Proc. Natl. Acad. Sci. U.S.A.">
        <title>Life cycle and functional genomics of the unicellular red alga Galdieria for elucidating algal and plant evolution and industrial use.</title>
        <authorList>
            <person name="Hirooka S."/>
            <person name="Itabashi T."/>
            <person name="Ichinose T.M."/>
            <person name="Onuma R."/>
            <person name="Fujiwara T."/>
            <person name="Yamashita S."/>
            <person name="Jong L.W."/>
            <person name="Tomita R."/>
            <person name="Iwane A.H."/>
            <person name="Miyagishima S.Y."/>
        </authorList>
    </citation>
    <scope>NUCLEOTIDE SEQUENCE</scope>
    <source>
        <strain evidence="5">NBRC 102759</strain>
    </source>
</reference>
<comment type="subcellular location">
    <subcellularLocation>
        <location evidence="1">Nucleus</location>
    </subcellularLocation>
</comment>
<evidence type="ECO:0008006" key="7">
    <source>
        <dbReference type="Google" id="ProtNLM"/>
    </source>
</evidence>
<feature type="compositionally biased region" description="Polar residues" evidence="4">
    <location>
        <begin position="1"/>
        <end position="21"/>
    </location>
</feature>
<comment type="similarity">
    <text evidence="2">Belongs to the PAF1 family.</text>
</comment>
<feature type="region of interest" description="Disordered" evidence="4">
    <location>
        <begin position="110"/>
        <end position="143"/>
    </location>
</feature>
<dbReference type="PANTHER" id="PTHR23188:SF12">
    <property type="entry name" value="RNA POLYMERASE II-ASSOCIATED FACTOR 1 HOMOLOG"/>
    <property type="match status" value="1"/>
</dbReference>
<dbReference type="GO" id="GO:0016593">
    <property type="term" value="C:Cdc73/Paf1 complex"/>
    <property type="evidence" value="ECO:0007669"/>
    <property type="project" value="InterPro"/>
</dbReference>
<organism evidence="5 6">
    <name type="scientific">Galdieria partita</name>
    <dbReference type="NCBI Taxonomy" id="83374"/>
    <lineage>
        <taxon>Eukaryota</taxon>
        <taxon>Rhodophyta</taxon>
        <taxon>Bangiophyceae</taxon>
        <taxon>Galdieriales</taxon>
        <taxon>Galdieriaceae</taxon>
        <taxon>Galdieria</taxon>
    </lineage>
</organism>
<name>A0A9C7UTF4_9RHOD</name>
<gene>
    <name evidence="5" type="ORF">GpartN1_g6817.t1</name>
</gene>
<dbReference type="GO" id="GO:0000993">
    <property type="term" value="F:RNA polymerase II complex binding"/>
    <property type="evidence" value="ECO:0007669"/>
    <property type="project" value="TreeGrafter"/>
</dbReference>
<keyword evidence="3" id="KW-0539">Nucleus</keyword>
<keyword evidence="6" id="KW-1185">Reference proteome</keyword>
<evidence type="ECO:0000256" key="2">
    <source>
        <dbReference type="ARBA" id="ARBA00007560"/>
    </source>
</evidence>
<protein>
    <recommendedName>
        <fullName evidence="7">RNA polymerase II-associated factor 1 homolog</fullName>
    </recommendedName>
</protein>
<dbReference type="GO" id="GO:0006368">
    <property type="term" value="P:transcription elongation by RNA polymerase II"/>
    <property type="evidence" value="ECO:0007669"/>
    <property type="project" value="InterPro"/>
</dbReference>
<dbReference type="OrthoDB" id="10260285at2759"/>
<evidence type="ECO:0000256" key="4">
    <source>
        <dbReference type="SAM" id="MobiDB-lite"/>
    </source>
</evidence>